<dbReference type="AlphaFoldDB" id="A0AAW9NX98"/>
<dbReference type="RefSeq" id="WP_326124879.1">
    <property type="nucleotide sequence ID" value="NZ_JARSFG010000026.1"/>
</dbReference>
<dbReference type="NCBIfam" id="TIGR03695">
    <property type="entry name" value="menH_SHCHC"/>
    <property type="match status" value="1"/>
</dbReference>
<dbReference type="EC" id="4.2.99.20" evidence="3"/>
<keyword evidence="6" id="KW-1185">Reference proteome</keyword>
<proteinExistence type="inferred from homology"/>
<dbReference type="InterPro" id="IPR000073">
    <property type="entry name" value="AB_hydrolase_1"/>
</dbReference>
<evidence type="ECO:0000256" key="2">
    <source>
        <dbReference type="ARBA" id="ARBA00023239"/>
    </source>
</evidence>
<evidence type="ECO:0000313" key="5">
    <source>
        <dbReference type="EMBL" id="MEC1180294.1"/>
    </source>
</evidence>
<keyword evidence="1 3" id="KW-0474">Menaquinone biosynthesis</keyword>
<sequence>MVTNINGINVHVRSWNDHLSPTLVCLHGFTGSANTWQPLANEVPIRVVAIDLMGHGATDAPDDVVHYTMDAQLEILDKLFKQLGLHSFILLGYSLGGRVALSYAVHYPKKIQHLILESASPGLEKTEDRLTRQEADNQLAQSIEQNGLKAFVEKWENIPLFASQKKLPKAVQQTVREERLQQREKGLANSLRGIGTGVMPPLWNRLHQLKMPVTLITGQLDTKFVAIAESMRERIQQVEHRTINGVGHAIHVENLAEFATIVKEVFQEI</sequence>
<dbReference type="Proteomes" id="UP001344888">
    <property type="component" value="Unassembled WGS sequence"/>
</dbReference>
<evidence type="ECO:0000313" key="6">
    <source>
        <dbReference type="Proteomes" id="UP001344888"/>
    </source>
</evidence>
<accession>A0AAW9NX98</accession>
<comment type="pathway">
    <text evidence="3">Quinol/quinone metabolism; 1,4-dihydroxy-2-naphthoate biosynthesis; 1,4-dihydroxy-2-naphthoate from chorismate: step 3/7.</text>
</comment>
<dbReference type="PANTHER" id="PTHR42916:SF1">
    <property type="entry name" value="PROTEIN PHYLLO, CHLOROPLASTIC"/>
    <property type="match status" value="1"/>
</dbReference>
<dbReference type="Gene3D" id="3.40.50.1820">
    <property type="entry name" value="alpha/beta hydrolase"/>
    <property type="match status" value="1"/>
</dbReference>
<dbReference type="PANTHER" id="PTHR42916">
    <property type="entry name" value="2-SUCCINYL-5-ENOLPYRUVYL-6-HYDROXY-3-CYCLOHEXENE-1-CARBOXYLATE SYNTHASE"/>
    <property type="match status" value="1"/>
</dbReference>
<feature type="domain" description="AB hydrolase-1" evidence="4">
    <location>
        <begin position="21"/>
        <end position="254"/>
    </location>
</feature>
<dbReference type="InterPro" id="IPR022485">
    <property type="entry name" value="SHCHC_synthase_MenH"/>
</dbReference>
<dbReference type="InterPro" id="IPR029058">
    <property type="entry name" value="AB_hydrolase_fold"/>
</dbReference>
<dbReference type="PRINTS" id="PR00111">
    <property type="entry name" value="ABHYDROLASE"/>
</dbReference>
<dbReference type="EMBL" id="JARSFG010000026">
    <property type="protein sequence ID" value="MEC1180294.1"/>
    <property type="molecule type" value="Genomic_DNA"/>
</dbReference>
<comment type="pathway">
    <text evidence="3">Quinol/quinone metabolism; menaquinone biosynthesis.</text>
</comment>
<comment type="function">
    <text evidence="3">Catalyzes a proton abstraction reaction that results in 2,5-elimination of pyruvate from 2-succinyl-5-enolpyruvyl-6-hydroxy-3-cyclohexene-1-carboxylate (SEPHCHC) and the formation of 2-succinyl-6-hydroxy-2,4-cyclohexadiene-1-carboxylate (SHCHC).</text>
</comment>
<comment type="caution">
    <text evidence="5">The sequence shown here is derived from an EMBL/GenBank/DDBJ whole genome shotgun (WGS) entry which is preliminary data.</text>
</comment>
<keyword evidence="2 3" id="KW-0456">Lyase</keyword>
<dbReference type="GO" id="GO:0009234">
    <property type="term" value="P:menaquinone biosynthetic process"/>
    <property type="evidence" value="ECO:0007669"/>
    <property type="project" value="UniProtKB-UniRule"/>
</dbReference>
<comment type="similarity">
    <text evidence="3">Belongs to the AB hydrolase superfamily. MenH family.</text>
</comment>
<gene>
    <name evidence="3 5" type="primary">menH</name>
    <name evidence="5" type="ORF">P9B03_17510</name>
</gene>
<organism evidence="5 6">
    <name type="scientific">Metasolibacillus meyeri</name>
    <dbReference type="NCBI Taxonomy" id="1071052"/>
    <lineage>
        <taxon>Bacteria</taxon>
        <taxon>Bacillati</taxon>
        <taxon>Bacillota</taxon>
        <taxon>Bacilli</taxon>
        <taxon>Bacillales</taxon>
        <taxon>Caryophanaceae</taxon>
        <taxon>Metasolibacillus</taxon>
    </lineage>
</organism>
<evidence type="ECO:0000256" key="3">
    <source>
        <dbReference type="HAMAP-Rule" id="MF_01660"/>
    </source>
</evidence>
<dbReference type="Pfam" id="PF00561">
    <property type="entry name" value="Abhydrolase_1"/>
    <property type="match status" value="1"/>
</dbReference>
<comment type="subunit">
    <text evidence="3">Monomer.</text>
</comment>
<protein>
    <recommendedName>
        <fullName evidence="3">Putative 2-succinyl-6-hydroxy-2,4-cyclohexadiene-1-carboxylate synthase</fullName>
        <shortName evidence="3">SHCHC synthase</shortName>
        <ecNumber evidence="3">4.2.99.20</ecNumber>
    </recommendedName>
</protein>
<reference evidence="5 6" key="1">
    <citation type="submission" date="2023-03" db="EMBL/GenBank/DDBJ databases">
        <title>Bacillus Genome Sequencing.</title>
        <authorList>
            <person name="Dunlap C."/>
        </authorList>
    </citation>
    <scope>NUCLEOTIDE SEQUENCE [LARGE SCALE GENOMIC DNA]</scope>
    <source>
        <strain evidence="5 6">B-59205</strain>
    </source>
</reference>
<dbReference type="HAMAP" id="MF_01660">
    <property type="entry name" value="MenH"/>
    <property type="match status" value="1"/>
</dbReference>
<comment type="catalytic activity">
    <reaction evidence="3">
        <text>5-enolpyruvoyl-6-hydroxy-2-succinyl-cyclohex-3-ene-1-carboxylate = (1R,6R)-6-hydroxy-2-succinyl-cyclohexa-2,4-diene-1-carboxylate + pyruvate</text>
        <dbReference type="Rhea" id="RHEA:25597"/>
        <dbReference type="ChEBI" id="CHEBI:15361"/>
        <dbReference type="ChEBI" id="CHEBI:58689"/>
        <dbReference type="ChEBI" id="CHEBI:58818"/>
        <dbReference type="EC" id="4.2.99.20"/>
    </reaction>
</comment>
<name>A0AAW9NX98_9BACL</name>
<dbReference type="SUPFAM" id="SSF53474">
    <property type="entry name" value="alpha/beta-Hydrolases"/>
    <property type="match status" value="1"/>
</dbReference>
<evidence type="ECO:0000259" key="4">
    <source>
        <dbReference type="Pfam" id="PF00561"/>
    </source>
</evidence>
<evidence type="ECO:0000256" key="1">
    <source>
        <dbReference type="ARBA" id="ARBA00022428"/>
    </source>
</evidence>
<dbReference type="GO" id="GO:0070205">
    <property type="term" value="F:2-succinyl-6-hydroxy-2,4-cyclohexadiene-1-carboxylate synthase activity"/>
    <property type="evidence" value="ECO:0007669"/>
    <property type="project" value="UniProtKB-UniRule"/>
</dbReference>